<feature type="transmembrane region" description="Helical" evidence="2">
    <location>
        <begin position="72"/>
        <end position="89"/>
    </location>
</feature>
<evidence type="ECO:0000313" key="3">
    <source>
        <dbReference type="EMBL" id="KRX04446.1"/>
    </source>
</evidence>
<accession>A0A0V0QQ42</accession>
<protein>
    <submittedName>
        <fullName evidence="3">Alkaline-phosphatase-like, core domain</fullName>
    </submittedName>
</protein>
<dbReference type="Pfam" id="PF02995">
    <property type="entry name" value="DUF229"/>
    <property type="match status" value="2"/>
</dbReference>
<feature type="transmembrane region" description="Helical" evidence="2">
    <location>
        <begin position="137"/>
        <end position="156"/>
    </location>
</feature>
<dbReference type="OrthoDB" id="413313at2759"/>
<dbReference type="PANTHER" id="PTHR10974:SF1">
    <property type="entry name" value="FI08016P-RELATED"/>
    <property type="match status" value="1"/>
</dbReference>
<proteinExistence type="predicted"/>
<dbReference type="AlphaFoldDB" id="A0A0V0QQ42"/>
<keyword evidence="2" id="KW-0812">Transmembrane</keyword>
<keyword evidence="2" id="KW-1133">Transmembrane helix</keyword>
<keyword evidence="2" id="KW-0472">Membrane</keyword>
<evidence type="ECO:0000313" key="4">
    <source>
        <dbReference type="Proteomes" id="UP000054937"/>
    </source>
</evidence>
<dbReference type="EMBL" id="LDAU01000116">
    <property type="protein sequence ID" value="KRX04446.1"/>
    <property type="molecule type" value="Genomic_DNA"/>
</dbReference>
<evidence type="ECO:0000256" key="1">
    <source>
        <dbReference type="SAM" id="MobiDB-lite"/>
    </source>
</evidence>
<organism evidence="3 4">
    <name type="scientific">Pseudocohnilembus persalinus</name>
    <name type="common">Ciliate</name>
    <dbReference type="NCBI Taxonomy" id="266149"/>
    <lineage>
        <taxon>Eukaryota</taxon>
        <taxon>Sar</taxon>
        <taxon>Alveolata</taxon>
        <taxon>Ciliophora</taxon>
        <taxon>Intramacronucleata</taxon>
        <taxon>Oligohymenophorea</taxon>
        <taxon>Scuticociliatia</taxon>
        <taxon>Philasterida</taxon>
        <taxon>Pseudocohnilembidae</taxon>
        <taxon>Pseudocohnilembus</taxon>
    </lineage>
</organism>
<feature type="region of interest" description="Disordered" evidence="1">
    <location>
        <begin position="760"/>
        <end position="799"/>
    </location>
</feature>
<dbReference type="Proteomes" id="UP000054937">
    <property type="component" value="Unassembled WGS sequence"/>
</dbReference>
<dbReference type="PANTHER" id="PTHR10974">
    <property type="entry name" value="FI08016P-RELATED"/>
    <property type="match status" value="1"/>
</dbReference>
<keyword evidence="4" id="KW-1185">Reference proteome</keyword>
<dbReference type="SUPFAM" id="SSF53649">
    <property type="entry name" value="Alkaline phosphatase-like"/>
    <property type="match status" value="1"/>
</dbReference>
<dbReference type="Gene3D" id="3.40.720.10">
    <property type="entry name" value="Alkaline Phosphatase, subunit A"/>
    <property type="match status" value="1"/>
</dbReference>
<dbReference type="InterPro" id="IPR004245">
    <property type="entry name" value="DUF229"/>
</dbReference>
<comment type="caution">
    <text evidence="3">The sequence shown here is derived from an EMBL/GenBank/DDBJ whole genome shotgun (WGS) entry which is preliminary data.</text>
</comment>
<dbReference type="InterPro" id="IPR017850">
    <property type="entry name" value="Alkaline_phosphatase_core_sf"/>
</dbReference>
<feature type="transmembrane region" description="Helical" evidence="2">
    <location>
        <begin position="101"/>
        <end position="125"/>
    </location>
</feature>
<name>A0A0V0QQ42_PSEPJ</name>
<dbReference type="InParanoid" id="A0A0V0QQ42"/>
<feature type="transmembrane region" description="Helical" evidence="2">
    <location>
        <begin position="46"/>
        <end position="65"/>
    </location>
</feature>
<gene>
    <name evidence="3" type="ORF">PPERSA_00215</name>
</gene>
<sequence length="799" mass="95669">MKLFCGPLLLYYANNIFDQEMIKGCENEKSIEKCIENIIMKNVDEMIYQIQQISVLTYIFLYLCWKKWIPRISLVPFAIGMYYKCFIQYDISLSSQKLEYFVGFLIYIIVLLNIVLAIVHKIVRVYYNLYLTKKKKFILVFCTTLVAALCFQQYLIGTCNDWDNGIAGYIINDQQQCNVLQPYICWANVVDNWFLFDFSCKIDDLNGAKLELLTLYNKIIPETHSQAFIDKTMASYNYMAYPMTSRFSSIQKNLEIQTQNSIIQTTIFTTQLSQARASGREAIVDLNQMKLDFYINKNKNLLIQRKGVYNSKQHLAKNVIIIYIDTLSRAQAHRKLPKTMDFLYQFTDYDKEKRTFTKQGNSQAKLYEYFRFHAIDKKTRNNSFKLQYDVTRNQYKTFRQFRGRRPNLIQEFKDRGYITGHSTNTCTSTCSFRYDFRRYRRYFNEASADHEFLMYDPQYMDPDNYYNFQQGINSIFRRCIYNTDTSEHVFNYGAKFLETYNDEPKFLFMEFTDSHEVTSEKVAFMDDHIYNFFVQIQEMGYFSKDTNIMLLSDHGQHILTTVMPQYENNEIVPTNSFHQIERMLPLYMNIVTKDILEQNPGIDKNMFDNQQKLIGMQQVRNTIISSAEDIKNSNYYSDSIYAPREQIYFCQHLGFAGIDPIQWCMCKNPDFEDALRFLEEYTAKKEREAEKKVLEQKRKQEQKARIKEQEERKIQFEQYKIQQQEEIEINKQQQKKLRQQEEMAKVQHDQYQEMMNNIKYQKQNEEKQQNIQPDDEFLDEKEFKQNTGKRNLYGKKYKK</sequence>
<dbReference type="GO" id="GO:0005615">
    <property type="term" value="C:extracellular space"/>
    <property type="evidence" value="ECO:0007669"/>
    <property type="project" value="TreeGrafter"/>
</dbReference>
<evidence type="ECO:0000256" key="2">
    <source>
        <dbReference type="SAM" id="Phobius"/>
    </source>
</evidence>
<reference evidence="3 4" key="1">
    <citation type="journal article" date="2015" name="Sci. Rep.">
        <title>Genome of the facultative scuticociliatosis pathogen Pseudocohnilembus persalinus provides insight into its virulence through horizontal gene transfer.</title>
        <authorList>
            <person name="Xiong J."/>
            <person name="Wang G."/>
            <person name="Cheng J."/>
            <person name="Tian M."/>
            <person name="Pan X."/>
            <person name="Warren A."/>
            <person name="Jiang C."/>
            <person name="Yuan D."/>
            <person name="Miao W."/>
        </authorList>
    </citation>
    <scope>NUCLEOTIDE SEQUENCE [LARGE SCALE GENOMIC DNA]</scope>
    <source>
        <strain evidence="3">36N120E</strain>
    </source>
</reference>